<keyword evidence="8" id="KW-0445">Lipid transport</keyword>
<evidence type="ECO:0000256" key="3">
    <source>
        <dbReference type="ARBA" id="ARBA00009714"/>
    </source>
</evidence>
<evidence type="ECO:0000256" key="13">
    <source>
        <dbReference type="SAM" id="MobiDB-lite"/>
    </source>
</evidence>
<dbReference type="GO" id="GO:0034727">
    <property type="term" value="P:piecemeal microautophagy of the nucleus"/>
    <property type="evidence" value="ECO:0007669"/>
    <property type="project" value="TreeGrafter"/>
</dbReference>
<dbReference type="PANTHER" id="PTHR13190:SF1">
    <property type="entry name" value="AUTOPHAGY-RELATED 2, ISOFORM A"/>
    <property type="match status" value="1"/>
</dbReference>
<dbReference type="GO" id="GO:0043495">
    <property type="term" value="F:protein-membrane adaptor activity"/>
    <property type="evidence" value="ECO:0007669"/>
    <property type="project" value="TreeGrafter"/>
</dbReference>
<gene>
    <name evidence="14" type="ORF">M7I_5901</name>
</gene>
<name>H0ET46_GLAL7</name>
<dbReference type="GO" id="GO:0061709">
    <property type="term" value="P:reticulophagy"/>
    <property type="evidence" value="ECO:0007669"/>
    <property type="project" value="TreeGrafter"/>
</dbReference>
<evidence type="ECO:0000256" key="10">
    <source>
        <dbReference type="ARBA" id="ARBA00024479"/>
    </source>
</evidence>
<evidence type="ECO:0000256" key="1">
    <source>
        <dbReference type="ARBA" id="ARBA00004406"/>
    </source>
</evidence>
<dbReference type="HOGENOM" id="CLU_008494_0_0_1"/>
<evidence type="ECO:0000256" key="12">
    <source>
        <dbReference type="ARBA" id="ARBA00024631"/>
    </source>
</evidence>
<evidence type="ECO:0000256" key="11">
    <source>
        <dbReference type="ARBA" id="ARBA00024615"/>
    </source>
</evidence>
<evidence type="ECO:0000313" key="15">
    <source>
        <dbReference type="Proteomes" id="UP000005446"/>
    </source>
</evidence>
<evidence type="ECO:0000256" key="9">
    <source>
        <dbReference type="ARBA" id="ARBA00023136"/>
    </source>
</evidence>
<proteinExistence type="inferred from homology"/>
<evidence type="ECO:0000313" key="14">
    <source>
        <dbReference type="EMBL" id="EHK98317.1"/>
    </source>
</evidence>
<evidence type="ECO:0000256" key="4">
    <source>
        <dbReference type="ARBA" id="ARBA00018070"/>
    </source>
</evidence>
<dbReference type="GO" id="GO:0006869">
    <property type="term" value="P:lipid transport"/>
    <property type="evidence" value="ECO:0007669"/>
    <property type="project" value="UniProtKB-KW"/>
</dbReference>
<dbReference type="GO" id="GO:0000045">
    <property type="term" value="P:autophagosome assembly"/>
    <property type="evidence" value="ECO:0007669"/>
    <property type="project" value="TreeGrafter"/>
</dbReference>
<accession>H0ET46</accession>
<keyword evidence="9" id="KW-0472">Membrane</keyword>
<feature type="region of interest" description="Disordered" evidence="13">
    <location>
        <begin position="8"/>
        <end position="30"/>
    </location>
</feature>
<comment type="catalytic activity">
    <reaction evidence="10">
        <text>a 1,2-diacyl-sn-glycero-3-phospho-L-serine(in) = a 1,2-diacyl-sn-glycero-3-phospho-L-serine(out)</text>
        <dbReference type="Rhea" id="RHEA:38663"/>
        <dbReference type="ChEBI" id="CHEBI:57262"/>
    </reaction>
</comment>
<dbReference type="GO" id="GO:0000422">
    <property type="term" value="P:autophagy of mitochondrion"/>
    <property type="evidence" value="ECO:0007669"/>
    <property type="project" value="TreeGrafter"/>
</dbReference>
<comment type="caution">
    <text evidence="14">The sequence shown here is derived from an EMBL/GenBank/DDBJ whole genome shotgun (WGS) entry which is preliminary data.</text>
</comment>
<dbReference type="Pfam" id="PF13329">
    <property type="entry name" value="ATG2_CAD"/>
    <property type="match status" value="1"/>
</dbReference>
<dbReference type="InParanoid" id="H0ET46"/>
<dbReference type="PANTHER" id="PTHR13190">
    <property type="entry name" value="AUTOPHAGY-RELATED 2, ISOFORM A"/>
    <property type="match status" value="1"/>
</dbReference>
<dbReference type="GO" id="GO:0032266">
    <property type="term" value="F:phosphatidylinositol-3-phosphate binding"/>
    <property type="evidence" value="ECO:0007669"/>
    <property type="project" value="TreeGrafter"/>
</dbReference>
<evidence type="ECO:0000256" key="6">
    <source>
        <dbReference type="ARBA" id="ARBA00022824"/>
    </source>
</evidence>
<dbReference type="GO" id="GO:0061908">
    <property type="term" value="C:phagophore"/>
    <property type="evidence" value="ECO:0007669"/>
    <property type="project" value="TreeGrafter"/>
</dbReference>
<comment type="catalytic activity">
    <reaction evidence="12">
        <text>a 1,2-diacyl-sn-glycero-3-phosphocholine(in) = a 1,2-diacyl-sn-glycero-3-phosphocholine(out)</text>
        <dbReference type="Rhea" id="RHEA:38571"/>
        <dbReference type="ChEBI" id="CHEBI:57643"/>
    </reaction>
</comment>
<comment type="catalytic activity">
    <reaction evidence="11">
        <text>a 1,2-diacyl-sn-glycero-3-phosphoethanolamine(in) = a 1,2-diacyl-sn-glycero-3-phosphoethanolamine(out)</text>
        <dbReference type="Rhea" id="RHEA:38895"/>
        <dbReference type="ChEBI" id="CHEBI:64612"/>
    </reaction>
</comment>
<dbReference type="EMBL" id="AGUE01000158">
    <property type="protein sequence ID" value="EHK98317.1"/>
    <property type="molecule type" value="Genomic_DNA"/>
</dbReference>
<evidence type="ECO:0000256" key="2">
    <source>
        <dbReference type="ARBA" id="ARBA00004623"/>
    </source>
</evidence>
<keyword evidence="5" id="KW-0813">Transport</keyword>
<evidence type="ECO:0000256" key="7">
    <source>
        <dbReference type="ARBA" id="ARBA00023006"/>
    </source>
</evidence>
<dbReference type="GO" id="GO:0061723">
    <property type="term" value="P:glycophagy"/>
    <property type="evidence" value="ECO:0007669"/>
    <property type="project" value="TreeGrafter"/>
</dbReference>
<comment type="subcellular location">
    <subcellularLocation>
        <location evidence="1">Endoplasmic reticulum membrane</location>
        <topology evidence="1">Peripheral membrane protein</topology>
    </subcellularLocation>
    <subcellularLocation>
        <location evidence="2">Preautophagosomal structure membrane</location>
        <topology evidence="2">Peripheral membrane protein</topology>
    </subcellularLocation>
</comment>
<keyword evidence="7" id="KW-0072">Autophagy</keyword>
<dbReference type="GO" id="GO:0005789">
    <property type="term" value="C:endoplasmic reticulum membrane"/>
    <property type="evidence" value="ECO:0007669"/>
    <property type="project" value="UniProtKB-SubCell"/>
</dbReference>
<dbReference type="Proteomes" id="UP000005446">
    <property type="component" value="Unassembled WGS sequence"/>
</dbReference>
<organism evidence="14 15">
    <name type="scientific">Glarea lozoyensis (strain ATCC 74030 / MF5533)</name>
    <dbReference type="NCBI Taxonomy" id="1104152"/>
    <lineage>
        <taxon>Eukaryota</taxon>
        <taxon>Fungi</taxon>
        <taxon>Dikarya</taxon>
        <taxon>Ascomycota</taxon>
        <taxon>Pezizomycotina</taxon>
        <taxon>Leotiomycetes</taxon>
        <taxon>Helotiales</taxon>
        <taxon>Helotiaceae</taxon>
        <taxon>Glarea</taxon>
    </lineage>
</organism>
<evidence type="ECO:0000256" key="5">
    <source>
        <dbReference type="ARBA" id="ARBA00022448"/>
    </source>
</evidence>
<comment type="similarity">
    <text evidence="3">Belongs to the ATG2 family.</text>
</comment>
<sequence length="1019" mass="111638">MIIRQLLESKDQEPPASARALSDPKELSPGTSVNWKLSVETIGLIFVEKLEGTLNPARTSVEAARPKWPSKSDTLLQASVKGLSIDSKSSGDITKTSLSVEKFNFGYANESIAMFDAGLSMHNSVRDLKAAEGIDQALGNQSRGVVGLETSAVKFIYRDEGLGLQVQAVRLAGPHLRRSSREPAITTDLTGTRLEFLSSPKDADLDRLLALITPSNSQYDNDDDIMIDTLLRQRRQGSVLKLTIDKCQVRMSNLDDLNYLPELGEEVSRLATVAKYLPDDDRPGLLSLISVKNFDADVEFQNDIGSIQISSLENEVAQITFPSLVALSVKSIHARRNKSEELVGPATDPELREARERAPAIMARMIGDEMEPVVRVKLWNLRFEYRVPTLMTLLGLAQNATPQDLSASMAASVATLTNFARENVPSQRDIPPLSSVPPSKPLAVSMVIRDSIIGLNPLGLPSKLLFVLTEAKVNAVLPKDEKTSASIDVDKGFILVVDNIAHVVTEDTIARPRRQSFDGPNSQASDLCSTGYVIVGRIRAARTSILVLQDDDGEKIIEVELRDLFFVLESCADSTQTLIAILGALAPPTLPSKEIKYRTKPMAVQDLLASLSGDAFGGAEGAYNIDEDFDLSALEELGEEADDLDFDPHFYQQELDHQFDQDLIAGMAASSSSTKLSSRDTSDGVLLDSFTDLNEPEVVGEIDFDDNYFGPGTVLEGTAHRWNSARDTYDQSNVEKVQKSPLRVCVRDIHVQWNLFDGYDWQDTRDVITKAVHDVESKAIEKRARNERRSAFDRDIDDDEDDLVIGDFLFNSIYIGIPAKSDPRELSAAINQDFLNDTATETELGKDLNNIWMPDIKRNQLEGILKGLVLVQPVANLAGGVKQLVTGPIDEYKKDGRIIRSIARSATKVGKSTVTGGIKLGAKAFVGLHTVLQGTEGFLGPTTERSIYEEGDSDEDQKKISPYANQPYGVAQGVQSGFSGLQRDLLMARDAFAGQVLMGATNSLDPANLQRADAKYKKH</sequence>
<dbReference type="GO" id="GO:0034045">
    <property type="term" value="C:phagophore assembly site membrane"/>
    <property type="evidence" value="ECO:0007669"/>
    <property type="project" value="UniProtKB-SubCell"/>
</dbReference>
<dbReference type="InterPro" id="IPR026849">
    <property type="entry name" value="ATG2"/>
</dbReference>
<dbReference type="OrthoDB" id="18982at2759"/>
<keyword evidence="6" id="KW-0256">Endoplasmic reticulum</keyword>
<protein>
    <recommendedName>
        <fullName evidence="4">Autophagy-related protein 2</fullName>
    </recommendedName>
</protein>
<reference evidence="14 15" key="1">
    <citation type="journal article" date="2012" name="Eukaryot. Cell">
        <title>Genome sequence of the fungus Glarea lozoyensis: the first genome sequence of a species from the Helotiaceae family.</title>
        <authorList>
            <person name="Youssar L."/>
            <person name="Gruening B.A."/>
            <person name="Erxleben A."/>
            <person name="Guenther S."/>
            <person name="Huettel W."/>
        </authorList>
    </citation>
    <scope>NUCLEOTIDE SEQUENCE [LARGE SCALE GENOMIC DNA]</scope>
    <source>
        <strain evidence="15">ATCC 74030 / MF5533</strain>
    </source>
</reference>
<evidence type="ECO:0000256" key="8">
    <source>
        <dbReference type="ARBA" id="ARBA00023055"/>
    </source>
</evidence>
<dbReference type="AlphaFoldDB" id="H0ET46"/>
<keyword evidence="15" id="KW-1185">Reference proteome</keyword>